<evidence type="ECO:0000313" key="1">
    <source>
        <dbReference type="EMBL" id="CAI9157596.1"/>
    </source>
</evidence>
<protein>
    <submittedName>
        <fullName evidence="1">Uncharacterized protein</fullName>
    </submittedName>
</protein>
<dbReference type="Proteomes" id="UP001176941">
    <property type="component" value="Chromosome 16"/>
</dbReference>
<reference evidence="1" key="1">
    <citation type="submission" date="2023-04" db="EMBL/GenBank/DDBJ databases">
        <authorList>
            <consortium name="ELIXIR-Norway"/>
        </authorList>
    </citation>
    <scope>NUCLEOTIDE SEQUENCE [LARGE SCALE GENOMIC DNA]</scope>
</reference>
<sequence>MLHLHIWGSQDIKPELMPLSSLNREKMVIQLSVGKRSKENILIIKTDLRSRIERYQEYTFSPLHLLLQRITKGWLEAITGPTCFSKTENKLNTAIFILL</sequence>
<name>A0ABN8YAP9_RANTA</name>
<proteinExistence type="predicted"/>
<accession>A0ABN8YAP9</accession>
<evidence type="ECO:0000313" key="2">
    <source>
        <dbReference type="Proteomes" id="UP001176941"/>
    </source>
</evidence>
<keyword evidence="2" id="KW-1185">Reference proteome</keyword>
<dbReference type="EMBL" id="OX459952">
    <property type="protein sequence ID" value="CAI9157596.1"/>
    <property type="molecule type" value="Genomic_DNA"/>
</dbReference>
<gene>
    <name evidence="1" type="ORF">MRATA1EN1_LOCUS6558</name>
</gene>
<organism evidence="1 2">
    <name type="scientific">Rangifer tarandus platyrhynchus</name>
    <name type="common">Svalbard reindeer</name>
    <dbReference type="NCBI Taxonomy" id="3082113"/>
    <lineage>
        <taxon>Eukaryota</taxon>
        <taxon>Metazoa</taxon>
        <taxon>Chordata</taxon>
        <taxon>Craniata</taxon>
        <taxon>Vertebrata</taxon>
        <taxon>Euteleostomi</taxon>
        <taxon>Mammalia</taxon>
        <taxon>Eutheria</taxon>
        <taxon>Laurasiatheria</taxon>
        <taxon>Artiodactyla</taxon>
        <taxon>Ruminantia</taxon>
        <taxon>Pecora</taxon>
        <taxon>Cervidae</taxon>
        <taxon>Odocoileinae</taxon>
        <taxon>Rangifer</taxon>
    </lineage>
</organism>